<keyword evidence="3" id="KW-1185">Reference proteome</keyword>
<sequence length="68" mass="7402">MKPTLRAKNLFAEAVGETDGRAPQRGSTTKATPTSKIPPLMGGGEEEEEERDRSMPAVKKLSTERSDE</sequence>
<gene>
    <name evidence="2" type="ORF">K0M31_004140</name>
</gene>
<feature type="region of interest" description="Disordered" evidence="1">
    <location>
        <begin position="1"/>
        <end position="68"/>
    </location>
</feature>
<evidence type="ECO:0000313" key="2">
    <source>
        <dbReference type="EMBL" id="KAK1127612.1"/>
    </source>
</evidence>
<organism evidence="2 3">
    <name type="scientific">Melipona bicolor</name>
    <dbReference type="NCBI Taxonomy" id="60889"/>
    <lineage>
        <taxon>Eukaryota</taxon>
        <taxon>Metazoa</taxon>
        <taxon>Ecdysozoa</taxon>
        <taxon>Arthropoda</taxon>
        <taxon>Hexapoda</taxon>
        <taxon>Insecta</taxon>
        <taxon>Pterygota</taxon>
        <taxon>Neoptera</taxon>
        <taxon>Endopterygota</taxon>
        <taxon>Hymenoptera</taxon>
        <taxon>Apocrita</taxon>
        <taxon>Aculeata</taxon>
        <taxon>Apoidea</taxon>
        <taxon>Anthophila</taxon>
        <taxon>Apidae</taxon>
        <taxon>Melipona</taxon>
    </lineage>
</organism>
<dbReference type="EMBL" id="JAHYIQ010000012">
    <property type="protein sequence ID" value="KAK1127612.1"/>
    <property type="molecule type" value="Genomic_DNA"/>
</dbReference>
<accession>A0AA40FYA8</accession>
<feature type="compositionally biased region" description="Polar residues" evidence="1">
    <location>
        <begin position="25"/>
        <end position="35"/>
    </location>
</feature>
<dbReference type="Proteomes" id="UP001177670">
    <property type="component" value="Unassembled WGS sequence"/>
</dbReference>
<evidence type="ECO:0000256" key="1">
    <source>
        <dbReference type="SAM" id="MobiDB-lite"/>
    </source>
</evidence>
<protein>
    <submittedName>
        <fullName evidence="2">Uncharacterized protein</fullName>
    </submittedName>
</protein>
<reference evidence="2" key="1">
    <citation type="submission" date="2021-10" db="EMBL/GenBank/DDBJ databases">
        <title>Melipona bicolor Genome sequencing and assembly.</title>
        <authorList>
            <person name="Araujo N.S."/>
            <person name="Arias M.C."/>
        </authorList>
    </citation>
    <scope>NUCLEOTIDE SEQUENCE</scope>
    <source>
        <strain evidence="2">USP_2M_L1-L4_2017</strain>
        <tissue evidence="2">Whole body</tissue>
    </source>
</reference>
<comment type="caution">
    <text evidence="2">The sequence shown here is derived from an EMBL/GenBank/DDBJ whole genome shotgun (WGS) entry which is preliminary data.</text>
</comment>
<proteinExistence type="predicted"/>
<evidence type="ECO:0000313" key="3">
    <source>
        <dbReference type="Proteomes" id="UP001177670"/>
    </source>
</evidence>
<name>A0AA40FYA8_9HYME</name>
<dbReference type="AlphaFoldDB" id="A0AA40FYA8"/>